<protein>
    <recommendedName>
        <fullName evidence="4">DUF4412 domain-containing protein</fullName>
    </recommendedName>
</protein>
<evidence type="ECO:0000256" key="1">
    <source>
        <dbReference type="SAM" id="MobiDB-lite"/>
    </source>
</evidence>
<dbReference type="AlphaFoldDB" id="G2I5V6"/>
<feature type="region of interest" description="Disordered" evidence="1">
    <location>
        <begin position="1"/>
        <end position="33"/>
    </location>
</feature>
<dbReference type="eggNOG" id="ENOG50344J5">
    <property type="taxonomic scope" value="Bacteria"/>
</dbReference>
<accession>G2I5V6</accession>
<dbReference type="Proteomes" id="UP000009044">
    <property type="component" value="Chromosome"/>
</dbReference>
<proteinExistence type="predicted"/>
<dbReference type="PATRIC" id="fig|634177.7.peg.1254"/>
<evidence type="ECO:0008006" key="4">
    <source>
        <dbReference type="Google" id="ProtNLM"/>
    </source>
</evidence>
<organism evidence="2 3">
    <name type="scientific">Komagataeibacter medellinensis (strain NBRC 3288 / BCRC 11682 / LMG 1693 / Kondo 51)</name>
    <name type="common">Gluconacetobacter medellinensis</name>
    <dbReference type="NCBI Taxonomy" id="634177"/>
    <lineage>
        <taxon>Bacteria</taxon>
        <taxon>Pseudomonadati</taxon>
        <taxon>Pseudomonadota</taxon>
        <taxon>Alphaproteobacteria</taxon>
        <taxon>Acetobacterales</taxon>
        <taxon>Acetobacteraceae</taxon>
        <taxon>Komagataeibacter</taxon>
    </lineage>
</organism>
<evidence type="ECO:0000313" key="2">
    <source>
        <dbReference type="EMBL" id="BAK83503.1"/>
    </source>
</evidence>
<evidence type="ECO:0000313" key="3">
    <source>
        <dbReference type="Proteomes" id="UP000009044"/>
    </source>
</evidence>
<dbReference type="HOGENOM" id="CLU_089868_0_0_5"/>
<reference evidence="3" key="1">
    <citation type="journal article" date="2011" name="J. Bacteriol.">
        <title>Complete genome sequence of NBRC 3288, a unique cellulose-nonproducing strain of Gluconacetobacter xylinus isolated from vinegar.</title>
        <authorList>
            <person name="Ogino H."/>
            <person name="Azuma Y."/>
            <person name="Hosoyama A."/>
            <person name="Nakazawa H."/>
            <person name="Matsutani M."/>
            <person name="Hasegawa A."/>
            <person name="Otsuyama K."/>
            <person name="Matsushita K."/>
            <person name="Fujita N."/>
            <person name="Shirai M."/>
        </authorList>
    </citation>
    <scope>NUCLEOTIDE SEQUENCE [LARGE SCALE GENOMIC DNA]</scope>
    <source>
        <strain evidence="3">NBRC 3288 / BCRC 11682 / LMG 1693</strain>
    </source>
</reference>
<sequence>MQASVCADEGKDVMKHATPRPQRQRTRTGTGLKGAGLLGMATVMAGMAAGCGTQPAWAQDAPSVHPPLTPTRDVQVDYNVQPDGVDTPKTVRTWFAYNGGLMRIDSPQGMGETILNRMSRQVTIIINPQKVYSQLDARYGIRNPFLLDLSMTFVRKGTSTVAGIACTQWDVTTDQGNATACVTDDGVVLQEIGVDGDGLKGRLEATKVVYAPIPDSMFQPPEGYRKIDPPPPPGTPAAKAPKGG</sequence>
<dbReference type="STRING" id="634177.GLX_10910"/>
<dbReference type="KEGG" id="gxy:GLX_10910"/>
<gene>
    <name evidence="2" type="ordered locus">GLX_10910</name>
</gene>
<feature type="region of interest" description="Disordered" evidence="1">
    <location>
        <begin position="218"/>
        <end position="244"/>
    </location>
</feature>
<name>G2I5V6_KOMMN</name>
<dbReference type="EMBL" id="AP012159">
    <property type="protein sequence ID" value="BAK83503.1"/>
    <property type="molecule type" value="Genomic_DNA"/>
</dbReference>